<evidence type="ECO:0000313" key="9">
    <source>
        <dbReference type="Proteomes" id="UP000677413"/>
    </source>
</evidence>
<dbReference type="PRINTS" id="PR00385">
    <property type="entry name" value="P450"/>
</dbReference>
<keyword evidence="3 7" id="KW-0479">Metal-binding</keyword>
<comment type="caution">
    <text evidence="8">The sequence shown here is derived from an EMBL/GenBank/DDBJ whole genome shotgun (WGS) entry which is preliminary data.</text>
</comment>
<dbReference type="InterPro" id="IPR001128">
    <property type="entry name" value="Cyt_P450"/>
</dbReference>
<evidence type="ECO:0000256" key="2">
    <source>
        <dbReference type="ARBA" id="ARBA00022617"/>
    </source>
</evidence>
<keyword evidence="2 7" id="KW-0349">Heme</keyword>
<dbReference type="GO" id="GO:0016705">
    <property type="term" value="F:oxidoreductase activity, acting on paired donors, with incorporation or reduction of molecular oxygen"/>
    <property type="evidence" value="ECO:0007669"/>
    <property type="project" value="InterPro"/>
</dbReference>
<dbReference type="FunFam" id="1.10.630.10:FF:000018">
    <property type="entry name" value="Cytochrome P450 monooxygenase"/>
    <property type="match status" value="1"/>
</dbReference>
<dbReference type="InterPro" id="IPR017972">
    <property type="entry name" value="Cyt_P450_CS"/>
</dbReference>
<evidence type="ECO:0000256" key="3">
    <source>
        <dbReference type="ARBA" id="ARBA00022723"/>
    </source>
</evidence>
<keyword evidence="5 7" id="KW-0408">Iron</keyword>
<dbReference type="AlphaFoldDB" id="A0A940XW59"/>
<proteinExistence type="inferred from homology"/>
<dbReference type="Gene3D" id="1.10.630.10">
    <property type="entry name" value="Cytochrome P450"/>
    <property type="match status" value="1"/>
</dbReference>
<dbReference type="InterPro" id="IPR002397">
    <property type="entry name" value="Cyt_P450_B"/>
</dbReference>
<dbReference type="SUPFAM" id="SSF48264">
    <property type="entry name" value="Cytochrome P450"/>
    <property type="match status" value="1"/>
</dbReference>
<dbReference type="PANTHER" id="PTHR46696:SF6">
    <property type="entry name" value="P450, PUTATIVE (EUROFUNG)-RELATED"/>
    <property type="match status" value="1"/>
</dbReference>
<organism evidence="8 9">
    <name type="scientific">Streptomyces liliiviolaceus</name>
    <dbReference type="NCBI Taxonomy" id="2823109"/>
    <lineage>
        <taxon>Bacteria</taxon>
        <taxon>Bacillati</taxon>
        <taxon>Actinomycetota</taxon>
        <taxon>Actinomycetes</taxon>
        <taxon>Kitasatosporales</taxon>
        <taxon>Streptomycetaceae</taxon>
        <taxon>Streptomyces</taxon>
    </lineage>
</organism>
<dbReference type="GO" id="GO:0004497">
    <property type="term" value="F:monooxygenase activity"/>
    <property type="evidence" value="ECO:0007669"/>
    <property type="project" value="UniProtKB-KW"/>
</dbReference>
<evidence type="ECO:0000256" key="5">
    <source>
        <dbReference type="ARBA" id="ARBA00023004"/>
    </source>
</evidence>
<protein>
    <submittedName>
        <fullName evidence="8">Cytochrome P450</fullName>
    </submittedName>
</protein>
<name>A0A940XW59_9ACTN</name>
<dbReference type="PROSITE" id="PS00086">
    <property type="entry name" value="CYTOCHROME_P450"/>
    <property type="match status" value="1"/>
</dbReference>
<dbReference type="PANTHER" id="PTHR46696">
    <property type="entry name" value="P450, PUTATIVE (EUROFUNG)-RELATED"/>
    <property type="match status" value="1"/>
</dbReference>
<dbReference type="RefSeq" id="WP_210885066.1">
    <property type="nucleotide sequence ID" value="NZ_JAGPYQ010000001.1"/>
</dbReference>
<dbReference type="GO" id="GO:0005506">
    <property type="term" value="F:iron ion binding"/>
    <property type="evidence" value="ECO:0007669"/>
    <property type="project" value="InterPro"/>
</dbReference>
<dbReference type="EMBL" id="JAGPYQ010000001">
    <property type="protein sequence ID" value="MBQ0850778.1"/>
    <property type="molecule type" value="Genomic_DNA"/>
</dbReference>
<dbReference type="PRINTS" id="PR00359">
    <property type="entry name" value="BP450"/>
</dbReference>
<dbReference type="InterPro" id="IPR036396">
    <property type="entry name" value="Cyt_P450_sf"/>
</dbReference>
<evidence type="ECO:0000313" key="8">
    <source>
        <dbReference type="EMBL" id="MBQ0850778.1"/>
    </source>
</evidence>
<gene>
    <name evidence="8" type="ORF">J8N05_21685</name>
</gene>
<accession>A0A940XW59</accession>
<keyword evidence="9" id="KW-1185">Reference proteome</keyword>
<sequence>MTKTNSDDVLVTHFDHHSRQFAGNAITTVNELREQAPVARSDAYDGFWVVTRHDLVAEAFRDFESFSSKNGASIPALSFGSTHIPTSMDPPDHQIYRRVLTPWFSQSSIRKLEPWIRETVAALVAKLAERGTWDFVPDLADITPGTVTLTILGMAADRQGEFLAAMARGMENQGTTDEELLAEMARDKEWLVAQILREAADRRAAPRDDLMSVLANDELPGGGKVTDAQIVDIVMVLLLAGFHTTSGALTAMLVHLERHPELRERLRAEPERIPDAIEEIVRLYAPATGMARQVTRDREFGGVQLREGDMAFMLIMAASRDPRQFENPDELDLDRSNSKSVAFGWGVHRCLGLHLARTVLRIEMELVFELLPDYEIDLERVRLSHTMGIGYLHESVPARLGGRAS</sequence>
<evidence type="ECO:0000256" key="7">
    <source>
        <dbReference type="RuleBase" id="RU000461"/>
    </source>
</evidence>
<keyword evidence="6 7" id="KW-0503">Monooxygenase</keyword>
<comment type="similarity">
    <text evidence="1 7">Belongs to the cytochrome P450 family.</text>
</comment>
<reference evidence="8 9" key="1">
    <citation type="submission" date="2021-04" db="EMBL/GenBank/DDBJ databases">
        <authorList>
            <person name="Tang X."/>
            <person name="Zhou X."/>
            <person name="Chen X."/>
            <person name="Cernava T."/>
            <person name="Zhang C."/>
        </authorList>
    </citation>
    <scope>NUCLEOTIDE SEQUENCE [LARGE SCALE GENOMIC DNA]</scope>
    <source>
        <strain evidence="8 9">BH-SS-21</strain>
    </source>
</reference>
<evidence type="ECO:0000256" key="6">
    <source>
        <dbReference type="ARBA" id="ARBA00023033"/>
    </source>
</evidence>
<keyword evidence="4 7" id="KW-0560">Oxidoreductase</keyword>
<dbReference type="Proteomes" id="UP000677413">
    <property type="component" value="Unassembled WGS sequence"/>
</dbReference>
<evidence type="ECO:0000256" key="4">
    <source>
        <dbReference type="ARBA" id="ARBA00023002"/>
    </source>
</evidence>
<evidence type="ECO:0000256" key="1">
    <source>
        <dbReference type="ARBA" id="ARBA00010617"/>
    </source>
</evidence>
<dbReference type="GO" id="GO:0020037">
    <property type="term" value="F:heme binding"/>
    <property type="evidence" value="ECO:0007669"/>
    <property type="project" value="InterPro"/>
</dbReference>
<dbReference type="Pfam" id="PF00067">
    <property type="entry name" value="p450"/>
    <property type="match status" value="1"/>
</dbReference>